<dbReference type="PANTHER" id="PTHR36558:SF1">
    <property type="entry name" value="RESTRICTION ENDONUCLEASE DOMAIN-CONTAINING PROTEIN-RELATED"/>
    <property type="match status" value="1"/>
</dbReference>
<keyword evidence="2" id="KW-0255">Endonuclease</keyword>
<protein>
    <submittedName>
        <fullName evidence="2">Uma2 family endonuclease</fullName>
    </submittedName>
</protein>
<feature type="domain" description="Putative restriction endonuclease" evidence="1">
    <location>
        <begin position="31"/>
        <end position="175"/>
    </location>
</feature>
<organism evidence="2 3">
    <name type="scientific">Laspinema palackyanum D2a</name>
    <dbReference type="NCBI Taxonomy" id="2953684"/>
    <lineage>
        <taxon>Bacteria</taxon>
        <taxon>Bacillati</taxon>
        <taxon>Cyanobacteriota</taxon>
        <taxon>Cyanophyceae</taxon>
        <taxon>Oscillatoriophycideae</taxon>
        <taxon>Oscillatoriales</taxon>
        <taxon>Laspinemataceae</taxon>
        <taxon>Laspinema</taxon>
        <taxon>Laspinema palackyanum</taxon>
    </lineage>
</organism>
<name>A0ABT2MV10_9CYAN</name>
<comment type="caution">
    <text evidence="2">The sequence shown here is derived from an EMBL/GenBank/DDBJ whole genome shotgun (WGS) entry which is preliminary data.</text>
</comment>
<reference evidence="2 3" key="1">
    <citation type="journal article" date="2022" name="Front. Microbiol.">
        <title>High genomic differentiation and limited gene flow indicate recent cryptic speciation within the genus Laspinema (cyanobacteria).</title>
        <authorList>
            <person name="Stanojkovic A."/>
            <person name="Skoupy S."/>
            <person name="Skaloud P."/>
            <person name="Dvorak P."/>
        </authorList>
    </citation>
    <scope>NUCLEOTIDE SEQUENCE [LARGE SCALE GENOMIC DNA]</scope>
    <source>
        <strain evidence="2 3">D2a</strain>
    </source>
</reference>
<proteinExistence type="predicted"/>
<dbReference type="Pfam" id="PF05685">
    <property type="entry name" value="Uma2"/>
    <property type="match status" value="1"/>
</dbReference>
<gene>
    <name evidence="2" type="ORF">NG799_13365</name>
</gene>
<keyword evidence="2" id="KW-0378">Hydrolase</keyword>
<dbReference type="GO" id="GO:0004519">
    <property type="term" value="F:endonuclease activity"/>
    <property type="evidence" value="ECO:0007669"/>
    <property type="project" value="UniProtKB-KW"/>
</dbReference>
<dbReference type="Proteomes" id="UP001525890">
    <property type="component" value="Unassembled WGS sequence"/>
</dbReference>
<keyword evidence="3" id="KW-1185">Reference proteome</keyword>
<dbReference type="PANTHER" id="PTHR36558">
    <property type="entry name" value="GLR1098 PROTEIN"/>
    <property type="match status" value="1"/>
</dbReference>
<sequence length="191" mass="21816">MGDRQLNSYTLPSPDLAPENGLVLPHSFTFEQTPPSEQSPHQEGVTQTLSQLLIQHLRGTNSVVSLHPNPVYIEAASAYCYPDLMVSHDPRDWDCRHGLDGVIQYPCLIIDVISHPCPGSEKSGQFEQYRHIETLEEYVWLDPTQPKLNCWRQIEPGVWEAYLYESGDDVYLDSLSFLIEIEAIYDQILTR</sequence>
<accession>A0ABT2MV10</accession>
<dbReference type="InterPro" id="IPR012296">
    <property type="entry name" value="Nuclease_put_TT1808"/>
</dbReference>
<dbReference type="CDD" id="cd06260">
    <property type="entry name" value="DUF820-like"/>
    <property type="match status" value="1"/>
</dbReference>
<evidence type="ECO:0000313" key="3">
    <source>
        <dbReference type="Proteomes" id="UP001525890"/>
    </source>
</evidence>
<dbReference type="EMBL" id="JAMXFF010000018">
    <property type="protein sequence ID" value="MCT7967326.1"/>
    <property type="molecule type" value="Genomic_DNA"/>
</dbReference>
<keyword evidence="2" id="KW-0540">Nuclease</keyword>
<dbReference type="Gene3D" id="3.90.1570.10">
    <property type="entry name" value="tt1808, chain A"/>
    <property type="match status" value="1"/>
</dbReference>
<evidence type="ECO:0000259" key="1">
    <source>
        <dbReference type="Pfam" id="PF05685"/>
    </source>
</evidence>
<dbReference type="InterPro" id="IPR008538">
    <property type="entry name" value="Uma2"/>
</dbReference>
<dbReference type="RefSeq" id="WP_368006914.1">
    <property type="nucleotide sequence ID" value="NZ_JAMXFF010000018.1"/>
</dbReference>
<evidence type="ECO:0000313" key="2">
    <source>
        <dbReference type="EMBL" id="MCT7967326.1"/>
    </source>
</evidence>